<organism evidence="3 4">
    <name type="scientific">Saccharopolyspora terrae</name>
    <dbReference type="NCBI Taxonomy" id="2530384"/>
    <lineage>
        <taxon>Bacteria</taxon>
        <taxon>Bacillati</taxon>
        <taxon>Actinomycetota</taxon>
        <taxon>Actinomycetes</taxon>
        <taxon>Pseudonocardiales</taxon>
        <taxon>Pseudonocardiaceae</taxon>
        <taxon>Saccharopolyspora</taxon>
    </lineage>
</organism>
<dbReference type="Proteomes" id="UP000295674">
    <property type="component" value="Unassembled WGS sequence"/>
</dbReference>
<gene>
    <name evidence="3" type="ORF">E1181_08790</name>
</gene>
<dbReference type="CDD" id="cd02215">
    <property type="entry name" value="cupin_QDO_N_C"/>
    <property type="match status" value="1"/>
</dbReference>
<dbReference type="InterPro" id="IPR013096">
    <property type="entry name" value="Cupin_2"/>
</dbReference>
<dbReference type="OrthoDB" id="4227163at2"/>
<accession>A0A4R4W497</accession>
<name>A0A4R4W497_9PSEU</name>
<dbReference type="InterPro" id="IPR053146">
    <property type="entry name" value="QDO-like"/>
</dbReference>
<feature type="domain" description="Cupin type-2" evidence="2">
    <location>
        <begin position="61"/>
        <end position="119"/>
    </location>
</feature>
<sequence>MTIEFATQHRTRSQIPPEPGKPYFIEKGQGDRAHLFGDLFTIYAGGEQTENTFNFFTCEGPKGDIIPAHSHPDTYEVFFITDGAVRLFVEETGGEQHEKLLTAGDFGFVPKNCPHAYRIERHHSRIVGVAAGPGGTFERFFENLGAPTDEPGLPTAPVVPEPHMFGAVGERYDVRFLPDHRWRTPSAASAAEPRP</sequence>
<dbReference type="PANTHER" id="PTHR36440:SF1">
    <property type="entry name" value="PUTATIVE (AFU_ORTHOLOGUE AFUA_8G07350)-RELATED"/>
    <property type="match status" value="1"/>
</dbReference>
<evidence type="ECO:0000259" key="2">
    <source>
        <dbReference type="Pfam" id="PF07883"/>
    </source>
</evidence>
<dbReference type="EMBL" id="SMKS01000009">
    <property type="protein sequence ID" value="TDD07880.1"/>
    <property type="molecule type" value="Genomic_DNA"/>
</dbReference>
<evidence type="ECO:0000313" key="3">
    <source>
        <dbReference type="EMBL" id="TDD07880.1"/>
    </source>
</evidence>
<feature type="region of interest" description="Disordered" evidence="1">
    <location>
        <begin position="1"/>
        <end position="20"/>
    </location>
</feature>
<dbReference type="AlphaFoldDB" id="A0A4R4W497"/>
<dbReference type="Pfam" id="PF07883">
    <property type="entry name" value="Cupin_2"/>
    <property type="match status" value="1"/>
</dbReference>
<protein>
    <submittedName>
        <fullName evidence="3">Cupin domain-containing protein</fullName>
    </submittedName>
</protein>
<dbReference type="RefSeq" id="WP_132673463.1">
    <property type="nucleotide sequence ID" value="NZ_SMKS01000009.1"/>
</dbReference>
<proteinExistence type="predicted"/>
<dbReference type="SUPFAM" id="SSF51182">
    <property type="entry name" value="RmlC-like cupins"/>
    <property type="match status" value="1"/>
</dbReference>
<dbReference type="PANTHER" id="PTHR36440">
    <property type="entry name" value="PUTATIVE (AFU_ORTHOLOGUE AFUA_8G07350)-RELATED"/>
    <property type="match status" value="1"/>
</dbReference>
<evidence type="ECO:0000313" key="4">
    <source>
        <dbReference type="Proteomes" id="UP000295674"/>
    </source>
</evidence>
<reference evidence="3 4" key="1">
    <citation type="submission" date="2019-03" db="EMBL/GenBank/DDBJ databases">
        <title>Draft genome sequences of novel Actinobacteria.</title>
        <authorList>
            <person name="Sahin N."/>
            <person name="Ay H."/>
            <person name="Saygin H."/>
        </authorList>
    </citation>
    <scope>NUCLEOTIDE SEQUENCE [LARGE SCALE GENOMIC DNA]</scope>
    <source>
        <strain evidence="3 4">16K309</strain>
    </source>
</reference>
<comment type="caution">
    <text evidence="3">The sequence shown here is derived from an EMBL/GenBank/DDBJ whole genome shotgun (WGS) entry which is preliminary data.</text>
</comment>
<dbReference type="InterPro" id="IPR014710">
    <property type="entry name" value="RmlC-like_jellyroll"/>
</dbReference>
<evidence type="ECO:0000256" key="1">
    <source>
        <dbReference type="SAM" id="MobiDB-lite"/>
    </source>
</evidence>
<dbReference type="InterPro" id="IPR011051">
    <property type="entry name" value="RmlC_Cupin_sf"/>
</dbReference>
<keyword evidence="4" id="KW-1185">Reference proteome</keyword>
<dbReference type="Gene3D" id="2.60.120.10">
    <property type="entry name" value="Jelly Rolls"/>
    <property type="match status" value="1"/>
</dbReference>